<dbReference type="AlphaFoldDB" id="A0A0F8XPU2"/>
<name>A0A0F8XPU2_9ZZZZ</name>
<reference evidence="1" key="1">
    <citation type="journal article" date="2015" name="Nature">
        <title>Complex archaea that bridge the gap between prokaryotes and eukaryotes.</title>
        <authorList>
            <person name="Spang A."/>
            <person name="Saw J.H."/>
            <person name="Jorgensen S.L."/>
            <person name="Zaremba-Niedzwiedzka K."/>
            <person name="Martijn J."/>
            <person name="Lind A.E."/>
            <person name="van Eijk R."/>
            <person name="Schleper C."/>
            <person name="Guy L."/>
            <person name="Ettema T.J."/>
        </authorList>
    </citation>
    <scope>NUCLEOTIDE SEQUENCE</scope>
</reference>
<sequence length="57" mass="6697">MKNRQWLVVSLDVGELGEWLFHTREQALSFRRELIENGAESDNISLYYGKINLSKIK</sequence>
<proteinExistence type="predicted"/>
<protein>
    <submittedName>
        <fullName evidence="1">Uncharacterized protein</fullName>
    </submittedName>
</protein>
<gene>
    <name evidence="1" type="ORF">LCGC14_2996620</name>
</gene>
<dbReference type="EMBL" id="LAZR01061623">
    <property type="protein sequence ID" value="KKK63205.1"/>
    <property type="molecule type" value="Genomic_DNA"/>
</dbReference>
<comment type="caution">
    <text evidence="1">The sequence shown here is derived from an EMBL/GenBank/DDBJ whole genome shotgun (WGS) entry which is preliminary data.</text>
</comment>
<organism evidence="1">
    <name type="scientific">marine sediment metagenome</name>
    <dbReference type="NCBI Taxonomy" id="412755"/>
    <lineage>
        <taxon>unclassified sequences</taxon>
        <taxon>metagenomes</taxon>
        <taxon>ecological metagenomes</taxon>
    </lineage>
</organism>
<accession>A0A0F8XPU2</accession>
<evidence type="ECO:0000313" key="1">
    <source>
        <dbReference type="EMBL" id="KKK63205.1"/>
    </source>
</evidence>